<dbReference type="InterPro" id="IPR019300">
    <property type="entry name" value="CooT"/>
</dbReference>
<comment type="caution">
    <text evidence="1">The sequence shown here is derived from an EMBL/GenBank/DDBJ whole genome shotgun (WGS) entry which is preliminary data.</text>
</comment>
<organism evidence="1">
    <name type="scientific">marine sediment metagenome</name>
    <dbReference type="NCBI Taxonomy" id="412755"/>
    <lineage>
        <taxon>unclassified sequences</taxon>
        <taxon>metagenomes</taxon>
        <taxon>ecological metagenomes</taxon>
    </lineage>
</organism>
<dbReference type="Pfam" id="PF10133">
    <property type="entry name" value="CooT"/>
    <property type="match status" value="1"/>
</dbReference>
<reference evidence="1" key="1">
    <citation type="journal article" date="2015" name="Nature">
        <title>Complex archaea that bridge the gap between prokaryotes and eukaryotes.</title>
        <authorList>
            <person name="Spang A."/>
            <person name="Saw J.H."/>
            <person name="Jorgensen S.L."/>
            <person name="Zaremba-Niedzwiedzka K."/>
            <person name="Martijn J."/>
            <person name="Lind A.E."/>
            <person name="van Eijk R."/>
            <person name="Schleper C."/>
            <person name="Guy L."/>
            <person name="Ettema T.J."/>
        </authorList>
    </citation>
    <scope>NUCLEOTIDE SEQUENCE</scope>
</reference>
<name>A0A0F9CW40_9ZZZZ</name>
<evidence type="ECO:0008006" key="2">
    <source>
        <dbReference type="Google" id="ProtNLM"/>
    </source>
</evidence>
<evidence type="ECO:0000313" key="1">
    <source>
        <dbReference type="EMBL" id="KKL53509.1"/>
    </source>
</evidence>
<dbReference type="AlphaFoldDB" id="A0A0F9CW40"/>
<proteinExistence type="predicted"/>
<sequence>MCQMKVMLDKEGQQELVMEDVTQLEVAEEGIRVSALFEEPKVVSGASVKKIDFLSGTVTLQAKHV</sequence>
<dbReference type="EMBL" id="LAZR01031520">
    <property type="protein sequence ID" value="KKL53509.1"/>
    <property type="molecule type" value="Genomic_DNA"/>
</dbReference>
<gene>
    <name evidence="1" type="ORF">LCGC14_2274730</name>
</gene>
<accession>A0A0F9CW40</accession>
<protein>
    <recommendedName>
        <fullName evidence="2">RNA-binding protein</fullName>
    </recommendedName>
</protein>